<reference evidence="2" key="1">
    <citation type="submission" date="2006-06" db="EMBL/GenBank/DDBJ databases">
        <title>Complete sequence of Plasmid 1 of Chelativorans sp. BNC1.</title>
        <authorList>
            <consortium name="US DOE Joint Genome Institute"/>
            <person name="Copeland A."/>
            <person name="Lucas S."/>
            <person name="Lapidus A."/>
            <person name="Barry K."/>
            <person name="Detter J.C."/>
            <person name="Glavina del Rio T."/>
            <person name="Hammon N."/>
            <person name="Israni S."/>
            <person name="Dalin E."/>
            <person name="Tice H."/>
            <person name="Pitluck S."/>
            <person name="Chertkov O."/>
            <person name="Brettin T."/>
            <person name="Bruce D."/>
            <person name="Han C."/>
            <person name="Tapia R."/>
            <person name="Gilna P."/>
            <person name="Schmutz J."/>
            <person name="Larimer F."/>
            <person name="Land M."/>
            <person name="Hauser L."/>
            <person name="Kyrpides N."/>
            <person name="Mikhailova N."/>
            <person name="Richardson P."/>
        </authorList>
    </citation>
    <scope>NUCLEOTIDE SEQUENCE</scope>
    <source>
        <strain evidence="2">BNC1</strain>
        <plasmid evidence="2">1</plasmid>
    </source>
</reference>
<dbReference type="KEGG" id="mes:Meso_4407"/>
<keyword evidence="2" id="KW-0614">Plasmid</keyword>
<dbReference type="InterPro" id="IPR040836">
    <property type="entry name" value="SAVED"/>
</dbReference>
<dbReference type="OrthoDB" id="268467at2"/>
<geneLocation type="plasmid" evidence="2">
    <name>1</name>
</geneLocation>
<evidence type="ECO:0000313" key="2">
    <source>
        <dbReference type="EMBL" id="ABG61374.1"/>
    </source>
</evidence>
<evidence type="ECO:0000259" key="1">
    <source>
        <dbReference type="Pfam" id="PF18145"/>
    </source>
</evidence>
<protein>
    <recommendedName>
        <fullName evidence="1">SMODS-associated and fused to various effectors domain-containing protein</fullName>
    </recommendedName>
</protein>
<gene>
    <name evidence="2" type="ordered locus">Meso_4407</name>
</gene>
<feature type="domain" description="SMODS-associated and fused to various effectors" evidence="1">
    <location>
        <begin position="304"/>
        <end position="502"/>
    </location>
</feature>
<dbReference type="HOGENOM" id="CLU_040015_0_0_5"/>
<proteinExistence type="predicted"/>
<organism evidence="2">
    <name type="scientific">Chelativorans sp. (strain BNC1)</name>
    <dbReference type="NCBI Taxonomy" id="266779"/>
    <lineage>
        <taxon>Bacteria</taxon>
        <taxon>Pseudomonadati</taxon>
        <taxon>Pseudomonadota</taxon>
        <taxon>Alphaproteobacteria</taxon>
        <taxon>Hyphomicrobiales</taxon>
        <taxon>Phyllobacteriaceae</taxon>
        <taxon>Chelativorans</taxon>
    </lineage>
</organism>
<dbReference type="NCBIfam" id="NF033611">
    <property type="entry name" value="SAVED"/>
    <property type="match status" value="1"/>
</dbReference>
<dbReference type="Pfam" id="PF18145">
    <property type="entry name" value="SAVED"/>
    <property type="match status" value="1"/>
</dbReference>
<dbReference type="EMBL" id="CP000389">
    <property type="protein sequence ID" value="ABG61374.1"/>
    <property type="molecule type" value="Genomic_DNA"/>
</dbReference>
<dbReference type="AlphaFoldDB" id="Q11MJ5"/>
<sequence>MTQAVTVRRDGDTFQARLFWWHAARLLDPESPVMRVGFETGPKSFDDIWVEYDPARTAVDQYGDPLRREHMQCKWHVTPDSYGYAHLIDPEFINANARSLLQRAREAQLAYAPEGSGVRFKLVTNWRLDRNDPLREMVGNRSGAMRLERLYGSVTDNSKAGAVRKAWREHLGIDEAELRLLARTLAFGEATDTLDALRDHLDILFGLVGLHRIPAYQSVFPYDDLVFQWMAQGRLEFDRAGFRTVCARENLLGPAQGGPRVYGVKSFEHAFDRLEERCHAVLDLIPSFDERYIRSDSDWETTLYPTLRSFLLAAAKDQPRLRLALDAHVTLAFAAGSIINIKSGRQVELEQRSTGRRIWAADDVISDPSWPILVAETVELRPDQPDFAVALGLTHDVSEDVRRYCNAKLPNVGRLLILKPSTGSGAQSVACGRHAFELADAATNAARIARVDRAGLVHLFIAAPNAFTFFLGQRQTVLGSVRLYEFDFDGARDRSYTPALTLPLGFPPAKNA</sequence>
<name>Q11MJ5_CHESB</name>
<accession>Q11MJ5</accession>